<dbReference type="EMBL" id="FJUY01000002">
    <property type="protein sequence ID" value="CZT15895.1"/>
    <property type="molecule type" value="Genomic_DNA"/>
</dbReference>
<feature type="compositionally biased region" description="Basic and acidic residues" evidence="1">
    <location>
        <begin position="37"/>
        <end position="46"/>
    </location>
</feature>
<dbReference type="RefSeq" id="XP_023622789.1">
    <property type="nucleotide sequence ID" value="XM_023767021.1"/>
</dbReference>
<evidence type="ECO:0000256" key="1">
    <source>
        <dbReference type="SAM" id="MobiDB-lite"/>
    </source>
</evidence>
<sequence length="145" mass="16637">MRDVPIAHQSHQVFEEVPYTESKDSKSASSNAQENESDPHPEDYKRLTFTSGPILQRSRLCKLPAEMKNAIYRFVLIEQDLIHVTASGYSRNGGCILATCKEIRVEALGIYYDENKFLHFISKFDSTPLVRFETAINLFYQVRGM</sequence>
<organism evidence="2 3">
    <name type="scientific">Ramularia collo-cygni</name>
    <dbReference type="NCBI Taxonomy" id="112498"/>
    <lineage>
        <taxon>Eukaryota</taxon>
        <taxon>Fungi</taxon>
        <taxon>Dikarya</taxon>
        <taxon>Ascomycota</taxon>
        <taxon>Pezizomycotina</taxon>
        <taxon>Dothideomycetes</taxon>
        <taxon>Dothideomycetidae</taxon>
        <taxon>Mycosphaerellales</taxon>
        <taxon>Mycosphaerellaceae</taxon>
        <taxon>Ramularia</taxon>
    </lineage>
</organism>
<proteinExistence type="predicted"/>
<evidence type="ECO:0000313" key="3">
    <source>
        <dbReference type="Proteomes" id="UP000225277"/>
    </source>
</evidence>
<evidence type="ECO:0008006" key="4">
    <source>
        <dbReference type="Google" id="ProtNLM"/>
    </source>
</evidence>
<accession>A0A2D3UR33</accession>
<name>A0A2D3UR33_9PEZI</name>
<protein>
    <recommendedName>
        <fullName evidence="4">F-box domain-containing protein</fullName>
    </recommendedName>
</protein>
<dbReference type="OrthoDB" id="62952at2759"/>
<dbReference type="AlphaFoldDB" id="A0A2D3UR33"/>
<feature type="region of interest" description="Disordered" evidence="1">
    <location>
        <begin position="1"/>
        <end position="46"/>
    </location>
</feature>
<reference evidence="2 3" key="1">
    <citation type="submission" date="2016-03" db="EMBL/GenBank/DDBJ databases">
        <authorList>
            <person name="Ploux O."/>
        </authorList>
    </citation>
    <scope>NUCLEOTIDE SEQUENCE [LARGE SCALE GENOMIC DNA]</scope>
    <source>
        <strain evidence="2 3">URUG2</strain>
    </source>
</reference>
<gene>
    <name evidence="2" type="ORF">RCC_01734</name>
</gene>
<dbReference type="GeneID" id="35596964"/>
<keyword evidence="3" id="KW-1185">Reference proteome</keyword>
<dbReference type="Proteomes" id="UP000225277">
    <property type="component" value="Unassembled WGS sequence"/>
</dbReference>
<evidence type="ECO:0000313" key="2">
    <source>
        <dbReference type="EMBL" id="CZT15895.1"/>
    </source>
</evidence>